<accession>A0ABX8LIG4</accession>
<dbReference type="Pfam" id="PF02310">
    <property type="entry name" value="B12-binding"/>
    <property type="match status" value="1"/>
</dbReference>
<reference evidence="8 9" key="1">
    <citation type="submission" date="2021-06" db="EMBL/GenBank/DDBJ databases">
        <title>Gemonas diversity in paddy soil.</title>
        <authorList>
            <person name="Liu G."/>
        </authorList>
    </citation>
    <scope>NUCLEOTIDE SEQUENCE [LARGE SCALE GENOMIC DNA]</scope>
    <source>
        <strain evidence="8 9">RG2</strain>
    </source>
</reference>
<dbReference type="CDD" id="cd02068">
    <property type="entry name" value="radical_SAM_B12_BD"/>
    <property type="match status" value="1"/>
</dbReference>
<evidence type="ECO:0000313" key="9">
    <source>
        <dbReference type="Proteomes" id="UP000683559"/>
    </source>
</evidence>
<evidence type="ECO:0000313" key="8">
    <source>
        <dbReference type="EMBL" id="QXE90552.1"/>
    </source>
</evidence>
<dbReference type="Proteomes" id="UP000683559">
    <property type="component" value="Chromosome"/>
</dbReference>
<dbReference type="InterPro" id="IPR051198">
    <property type="entry name" value="BchE-like"/>
</dbReference>
<keyword evidence="3" id="KW-0479">Metal-binding</keyword>
<keyword evidence="5" id="KW-0411">Iron-sulfur</keyword>
<sequence length="474" mass="52553">MSGAKHTILLVTPPYHSGIPEIAGRWLPLGLVYLAGAARQAGVGAEIYDAMATGDGHAEIRRRIGASAPRYVATGAMTATAAEAIAVLRTAKELDPACVTILGGGHASFMYREILAAEPAVDFVVLGEGEQTLTHLLQTLEQGEDPAGVPGIAWHDGGAVRENTRRPLIDDLDALLPAWDLVEWPLYSYFIIPDSRFAAISTSRGCSHQGDFCCQEQFWQGSWRGRDPQKVAREVAELHRRHGVNVFLVTDEHPARDAARWERFLDLMIEQALPVHLIMEARAEDVIRDRDIFWKYAKAGVAHVMLGVESAQQQMLARLGQVTAPDATGEALAIIRDHGIVSEASFFVGFPDETPESVQATLKEAQRCNPDNANFLPLTPWPYGSMYRELAQLIRETDFSRYNFVDPVLAPKTMSLKELQRGINDCYRRFYMAKMLEVMTMKDTFRRGYLVRATKLIMGSSFVIGKLNPWGSAK</sequence>
<keyword evidence="9" id="KW-1185">Reference proteome</keyword>
<evidence type="ECO:0000259" key="7">
    <source>
        <dbReference type="PROSITE" id="PS51918"/>
    </source>
</evidence>
<evidence type="ECO:0000259" key="6">
    <source>
        <dbReference type="PROSITE" id="PS51332"/>
    </source>
</evidence>
<keyword evidence="4" id="KW-0408">Iron</keyword>
<dbReference type="InterPro" id="IPR006638">
    <property type="entry name" value="Elp3/MiaA/NifB-like_rSAM"/>
</dbReference>
<comment type="cofactor">
    <cofactor evidence="1">
        <name>[4Fe-4S] cluster</name>
        <dbReference type="ChEBI" id="CHEBI:49883"/>
    </cofactor>
</comment>
<dbReference type="PANTHER" id="PTHR43409:SF13">
    <property type="entry name" value="ANAEROBIC MAGNESIUM-PROTOPORPHYRIN IX MONOMETHYL ESTER CYCLASE"/>
    <property type="match status" value="1"/>
</dbReference>
<evidence type="ECO:0000256" key="5">
    <source>
        <dbReference type="ARBA" id="ARBA00023014"/>
    </source>
</evidence>
<dbReference type="Pfam" id="PF04055">
    <property type="entry name" value="Radical_SAM"/>
    <property type="match status" value="1"/>
</dbReference>
<gene>
    <name evidence="8" type="ORF">KP001_19470</name>
</gene>
<dbReference type="InterPro" id="IPR006158">
    <property type="entry name" value="Cobalamin-bd"/>
</dbReference>
<dbReference type="PROSITE" id="PS51918">
    <property type="entry name" value="RADICAL_SAM"/>
    <property type="match status" value="1"/>
</dbReference>
<proteinExistence type="predicted"/>
<dbReference type="EMBL" id="CP077683">
    <property type="protein sequence ID" value="QXE90552.1"/>
    <property type="molecule type" value="Genomic_DNA"/>
</dbReference>
<evidence type="ECO:0000256" key="2">
    <source>
        <dbReference type="ARBA" id="ARBA00022691"/>
    </source>
</evidence>
<keyword evidence="2" id="KW-0949">S-adenosyl-L-methionine</keyword>
<dbReference type="SMART" id="SM00729">
    <property type="entry name" value="Elp3"/>
    <property type="match status" value="1"/>
</dbReference>
<name>A0ABX8LIG4_9BACT</name>
<dbReference type="InterPro" id="IPR007197">
    <property type="entry name" value="rSAM"/>
</dbReference>
<dbReference type="RefSeq" id="WP_217287180.1">
    <property type="nucleotide sequence ID" value="NZ_CP077683.1"/>
</dbReference>
<evidence type="ECO:0000256" key="1">
    <source>
        <dbReference type="ARBA" id="ARBA00001966"/>
    </source>
</evidence>
<dbReference type="PANTHER" id="PTHR43409">
    <property type="entry name" value="ANAEROBIC MAGNESIUM-PROTOPORPHYRIN IX MONOMETHYL ESTER CYCLASE-RELATED"/>
    <property type="match status" value="1"/>
</dbReference>
<feature type="domain" description="B12-binding" evidence="6">
    <location>
        <begin position="14"/>
        <end position="147"/>
    </location>
</feature>
<evidence type="ECO:0000256" key="3">
    <source>
        <dbReference type="ARBA" id="ARBA00022723"/>
    </source>
</evidence>
<evidence type="ECO:0000256" key="4">
    <source>
        <dbReference type="ARBA" id="ARBA00023004"/>
    </source>
</evidence>
<organism evidence="8 9">
    <name type="scientific">Geomonas subterranea</name>
    <dbReference type="NCBI Taxonomy" id="2847989"/>
    <lineage>
        <taxon>Bacteria</taxon>
        <taxon>Pseudomonadati</taxon>
        <taxon>Thermodesulfobacteriota</taxon>
        <taxon>Desulfuromonadia</taxon>
        <taxon>Geobacterales</taxon>
        <taxon>Geobacteraceae</taxon>
        <taxon>Geomonas</taxon>
    </lineage>
</organism>
<protein>
    <submittedName>
        <fullName evidence="8">B12-binding domain-containing radical SAM protein</fullName>
    </submittedName>
</protein>
<feature type="domain" description="Radical SAM core" evidence="7">
    <location>
        <begin position="192"/>
        <end position="417"/>
    </location>
</feature>
<dbReference type="PROSITE" id="PS51332">
    <property type="entry name" value="B12_BINDING"/>
    <property type="match status" value="1"/>
</dbReference>